<dbReference type="PANTHER" id="PTHR48041:SF32">
    <property type="entry name" value="PROTEIN WHITE-LIKE PROTEIN"/>
    <property type="match status" value="1"/>
</dbReference>
<feature type="transmembrane region" description="Helical" evidence="7">
    <location>
        <begin position="240"/>
        <end position="257"/>
    </location>
</feature>
<dbReference type="SUPFAM" id="SSF52540">
    <property type="entry name" value="P-loop containing nucleoside triphosphate hydrolases"/>
    <property type="match status" value="1"/>
</dbReference>
<evidence type="ECO:0000256" key="6">
    <source>
        <dbReference type="ARBA" id="ARBA00023136"/>
    </source>
</evidence>
<evidence type="ECO:0000256" key="2">
    <source>
        <dbReference type="ARBA" id="ARBA00005814"/>
    </source>
</evidence>
<dbReference type="Proteomes" id="UP000801492">
    <property type="component" value="Unassembled WGS sequence"/>
</dbReference>
<dbReference type="GO" id="GO:0140359">
    <property type="term" value="F:ABC-type transporter activity"/>
    <property type="evidence" value="ECO:0007669"/>
    <property type="project" value="InterPro"/>
</dbReference>
<dbReference type="InterPro" id="IPR013525">
    <property type="entry name" value="ABC2_TM"/>
</dbReference>
<comment type="caution">
    <text evidence="11">The sequence shown here is derived from an EMBL/GenBank/DDBJ whole genome shotgun (WGS) entry which is preliminary data.</text>
</comment>
<gene>
    <name evidence="11" type="ORF">ILUMI_11542</name>
</gene>
<feature type="domain" description="ABC transporter family G" evidence="10">
    <location>
        <begin position="99"/>
        <end position="156"/>
    </location>
</feature>
<dbReference type="GO" id="GO:0005524">
    <property type="term" value="F:ATP binding"/>
    <property type="evidence" value="ECO:0007669"/>
    <property type="project" value="InterPro"/>
</dbReference>
<evidence type="ECO:0000313" key="11">
    <source>
        <dbReference type="EMBL" id="KAF2894644.1"/>
    </source>
</evidence>
<accession>A0A8K0GCM3</accession>
<organism evidence="11 12">
    <name type="scientific">Ignelater luminosus</name>
    <name type="common">Cucubano</name>
    <name type="synonym">Pyrophorus luminosus</name>
    <dbReference type="NCBI Taxonomy" id="2038154"/>
    <lineage>
        <taxon>Eukaryota</taxon>
        <taxon>Metazoa</taxon>
        <taxon>Ecdysozoa</taxon>
        <taxon>Arthropoda</taxon>
        <taxon>Hexapoda</taxon>
        <taxon>Insecta</taxon>
        <taxon>Pterygota</taxon>
        <taxon>Neoptera</taxon>
        <taxon>Endopterygota</taxon>
        <taxon>Coleoptera</taxon>
        <taxon>Polyphaga</taxon>
        <taxon>Elateriformia</taxon>
        <taxon>Elateroidea</taxon>
        <taxon>Elateridae</taxon>
        <taxon>Agrypninae</taxon>
        <taxon>Pyrophorini</taxon>
        <taxon>Ignelater</taxon>
    </lineage>
</organism>
<evidence type="ECO:0000259" key="10">
    <source>
        <dbReference type="Pfam" id="PF19055"/>
    </source>
</evidence>
<keyword evidence="5 7" id="KW-1133">Transmembrane helix</keyword>
<evidence type="ECO:0000256" key="3">
    <source>
        <dbReference type="ARBA" id="ARBA00022448"/>
    </source>
</evidence>
<feature type="domain" description="ABC-2 type transporter transmembrane" evidence="9">
    <location>
        <begin position="218"/>
        <end position="425"/>
    </location>
</feature>
<dbReference type="Gene3D" id="3.40.50.300">
    <property type="entry name" value="P-loop containing nucleotide triphosphate hydrolases"/>
    <property type="match status" value="1"/>
</dbReference>
<feature type="transmembrane region" description="Helical" evidence="7">
    <location>
        <begin position="310"/>
        <end position="333"/>
    </location>
</feature>
<evidence type="ECO:0000256" key="7">
    <source>
        <dbReference type="SAM" id="Phobius"/>
    </source>
</evidence>
<dbReference type="EMBL" id="VTPC01006802">
    <property type="protein sequence ID" value="KAF2894644.1"/>
    <property type="molecule type" value="Genomic_DNA"/>
</dbReference>
<dbReference type="OrthoDB" id="66620at2759"/>
<evidence type="ECO:0008006" key="13">
    <source>
        <dbReference type="Google" id="ProtNLM"/>
    </source>
</evidence>
<evidence type="ECO:0000259" key="9">
    <source>
        <dbReference type="Pfam" id="PF01061"/>
    </source>
</evidence>
<reference evidence="11" key="1">
    <citation type="submission" date="2019-08" db="EMBL/GenBank/DDBJ databases">
        <title>The genome of the North American firefly Photinus pyralis.</title>
        <authorList>
            <consortium name="Photinus pyralis genome working group"/>
            <person name="Fallon T.R."/>
            <person name="Sander Lower S.E."/>
            <person name="Weng J.-K."/>
        </authorList>
    </citation>
    <scope>NUCLEOTIDE SEQUENCE</scope>
    <source>
        <strain evidence="11">TRF0915ILg1</strain>
        <tissue evidence="11">Whole body</tissue>
    </source>
</reference>
<comment type="similarity">
    <text evidence="2">Belongs to the ABC transporter superfamily. ABCG family. Eye pigment precursor importer (TC 3.A.1.204) subfamily.</text>
</comment>
<dbReference type="InterPro" id="IPR027417">
    <property type="entry name" value="P-loop_NTPase"/>
</dbReference>
<dbReference type="AlphaFoldDB" id="A0A8K0GCM3"/>
<dbReference type="InterPro" id="IPR050352">
    <property type="entry name" value="ABCG_transporters"/>
</dbReference>
<dbReference type="Pfam" id="PF19055">
    <property type="entry name" value="ABC2_membrane_7"/>
    <property type="match status" value="1"/>
</dbReference>
<feature type="domain" description="ABC transporter" evidence="8">
    <location>
        <begin position="14"/>
        <end position="70"/>
    </location>
</feature>
<dbReference type="GO" id="GO:0016887">
    <property type="term" value="F:ATP hydrolysis activity"/>
    <property type="evidence" value="ECO:0007669"/>
    <property type="project" value="InterPro"/>
</dbReference>
<feature type="transmembrane region" description="Helical" evidence="7">
    <location>
        <begin position="269"/>
        <end position="290"/>
    </location>
</feature>
<dbReference type="InterPro" id="IPR043926">
    <property type="entry name" value="ABCG_dom"/>
</dbReference>
<evidence type="ECO:0000256" key="5">
    <source>
        <dbReference type="ARBA" id="ARBA00022989"/>
    </source>
</evidence>
<protein>
    <recommendedName>
        <fullName evidence="13">ATP-binding cassette sub-family G member 4</fullName>
    </recommendedName>
</protein>
<name>A0A8K0GCM3_IGNLU</name>
<keyword evidence="4 7" id="KW-0812">Transmembrane</keyword>
<feature type="transmembrane region" description="Helical" evidence="7">
    <location>
        <begin position="379"/>
        <end position="398"/>
    </location>
</feature>
<keyword evidence="6 7" id="KW-0472">Membrane</keyword>
<dbReference type="PANTHER" id="PTHR48041">
    <property type="entry name" value="ABC TRANSPORTER G FAMILY MEMBER 28"/>
    <property type="match status" value="1"/>
</dbReference>
<evidence type="ECO:0000256" key="1">
    <source>
        <dbReference type="ARBA" id="ARBA00004141"/>
    </source>
</evidence>
<dbReference type="InterPro" id="IPR003439">
    <property type="entry name" value="ABC_transporter-like_ATP-bd"/>
</dbReference>
<evidence type="ECO:0000313" key="12">
    <source>
        <dbReference type="Proteomes" id="UP000801492"/>
    </source>
</evidence>
<dbReference type="Pfam" id="PF00005">
    <property type="entry name" value="ABC_tran"/>
    <property type="match status" value="1"/>
</dbReference>
<keyword evidence="3" id="KW-0813">Transport</keyword>
<dbReference type="Pfam" id="PF01061">
    <property type="entry name" value="ABC2_membrane"/>
    <property type="match status" value="1"/>
</dbReference>
<feature type="transmembrane region" description="Helical" evidence="7">
    <location>
        <begin position="461"/>
        <end position="484"/>
    </location>
</feature>
<proteinExistence type="inferred from homology"/>
<keyword evidence="12" id="KW-1185">Reference proteome</keyword>
<evidence type="ECO:0000256" key="4">
    <source>
        <dbReference type="ARBA" id="ARBA00022692"/>
    </source>
</evidence>
<sequence length="491" mass="55200">MSMAADLKIGHSLSEKSKQIAIDDVLDALSLSKCKDTRCARLSGGQKKRLSIALELLVNPPVMFLDEPTTGLDSSSSLQCISMLKGLARGGRTIICTIHQPSASIYEMFDHVYVMAEGRCIYQGASTNTVAYLSNIGLNCPEYHNPADYILEVANGEYGNFTEALSRIAGEMNWRSVCVTSRSGIEEVRKAEAEDESENYNIHKYSDPISPPSEWSRFIVLLQRSFLQLYRDWTVTHLKFALHILVGIFIGLFYFNAGNDASKTLTNFGYLVVTLVYLCYTSMMPAVLRFPAELPILRKERFNNWYNLKTYYAAFMVADIPVQMLFCASYTSISYFMSSQPQEWFRFFMFLNICCLVTITAESFGILLGTTVNPVNGTFLGAISTALMVTLAGFLVLLTHMSKGFYYLSFISYLRYGMQGLVHSLYGYDRGSIPCPEDAIYCHYKTPDVFLKEIGMSDSNMYWISTLVLVGVIVFLRILAFCTLKRSLGRG</sequence>
<feature type="transmembrane region" description="Helical" evidence="7">
    <location>
        <begin position="405"/>
        <end position="426"/>
    </location>
</feature>
<dbReference type="GO" id="GO:0005886">
    <property type="term" value="C:plasma membrane"/>
    <property type="evidence" value="ECO:0007669"/>
    <property type="project" value="TreeGrafter"/>
</dbReference>
<feature type="transmembrane region" description="Helical" evidence="7">
    <location>
        <begin position="345"/>
        <end position="367"/>
    </location>
</feature>
<comment type="subcellular location">
    <subcellularLocation>
        <location evidence="1">Membrane</location>
        <topology evidence="1">Multi-pass membrane protein</topology>
    </subcellularLocation>
</comment>
<evidence type="ECO:0000259" key="8">
    <source>
        <dbReference type="Pfam" id="PF00005"/>
    </source>
</evidence>